<feature type="region of interest" description="Disordered" evidence="3">
    <location>
        <begin position="317"/>
        <end position="395"/>
    </location>
</feature>
<evidence type="ECO:0000256" key="1">
    <source>
        <dbReference type="ARBA" id="ARBA00023157"/>
    </source>
</evidence>
<feature type="compositionally biased region" description="Low complexity" evidence="3">
    <location>
        <begin position="333"/>
        <end position="360"/>
    </location>
</feature>
<dbReference type="GO" id="GO:0043410">
    <property type="term" value="P:positive regulation of MAPK cascade"/>
    <property type="evidence" value="ECO:0007669"/>
    <property type="project" value="TreeGrafter"/>
</dbReference>
<dbReference type="CDD" id="cd00112">
    <property type="entry name" value="LDLa"/>
    <property type="match status" value="1"/>
</dbReference>
<dbReference type="InterPro" id="IPR002172">
    <property type="entry name" value="LDrepeatLR_classA_rpt"/>
</dbReference>
<evidence type="ECO:0000313" key="6">
    <source>
        <dbReference type="Proteomes" id="UP000070412"/>
    </source>
</evidence>
<protein>
    <submittedName>
        <fullName evidence="4 5">Uncharacterized protein</fullName>
    </submittedName>
</protein>
<organism evidence="4">
    <name type="scientific">Sarcoptes scabiei</name>
    <name type="common">Itch mite</name>
    <name type="synonym">Acarus scabiei</name>
    <dbReference type="NCBI Taxonomy" id="52283"/>
    <lineage>
        <taxon>Eukaryota</taxon>
        <taxon>Metazoa</taxon>
        <taxon>Ecdysozoa</taxon>
        <taxon>Arthropoda</taxon>
        <taxon>Chelicerata</taxon>
        <taxon>Arachnida</taxon>
        <taxon>Acari</taxon>
        <taxon>Acariformes</taxon>
        <taxon>Sarcoptiformes</taxon>
        <taxon>Astigmata</taxon>
        <taxon>Psoroptidia</taxon>
        <taxon>Sarcoptoidea</taxon>
        <taxon>Sarcoptidae</taxon>
        <taxon>Sarcoptinae</taxon>
        <taxon>Sarcoptes</taxon>
    </lineage>
</organism>
<feature type="compositionally biased region" description="Polar residues" evidence="3">
    <location>
        <begin position="246"/>
        <end position="278"/>
    </location>
</feature>
<evidence type="ECO:0000256" key="3">
    <source>
        <dbReference type="SAM" id="MobiDB-lite"/>
    </source>
</evidence>
<evidence type="ECO:0000313" key="5">
    <source>
        <dbReference type="EnsemblMetazoa" id="KAF7496735.1"/>
    </source>
</evidence>
<dbReference type="Gene3D" id="4.10.400.10">
    <property type="entry name" value="Low-density Lipoprotein Receptor"/>
    <property type="match status" value="1"/>
</dbReference>
<feature type="region of interest" description="Disordered" evidence="3">
    <location>
        <begin position="208"/>
        <end position="293"/>
    </location>
</feature>
<dbReference type="GO" id="GO:0043195">
    <property type="term" value="C:terminal bouton"/>
    <property type="evidence" value="ECO:0007669"/>
    <property type="project" value="TreeGrafter"/>
</dbReference>
<proteinExistence type="predicted"/>
<accession>A0A834RGW5</accession>
<comment type="caution">
    <text evidence="2">Lacks conserved residue(s) required for the propagation of feature annotation.</text>
</comment>
<dbReference type="SUPFAM" id="SSF57424">
    <property type="entry name" value="LDL receptor-like module"/>
    <property type="match status" value="1"/>
</dbReference>
<dbReference type="OrthoDB" id="6417936at2759"/>
<feature type="compositionally biased region" description="Basic and acidic residues" evidence="3">
    <location>
        <begin position="369"/>
        <end position="381"/>
    </location>
</feature>
<keyword evidence="1" id="KW-1015">Disulfide bond</keyword>
<reference evidence="6" key="1">
    <citation type="journal article" date="2020" name="PLoS Negl. Trop. Dis.">
        <title>High-quality nuclear genome for Sarcoptes scabiei-A critical resource for a neglected parasite.</title>
        <authorList>
            <person name="Korhonen P.K."/>
            <person name="Gasser R.B."/>
            <person name="Ma G."/>
            <person name="Wang T."/>
            <person name="Stroehlein A.J."/>
            <person name="Young N.D."/>
            <person name="Ang C.S."/>
            <person name="Fernando D.D."/>
            <person name="Lu H.C."/>
            <person name="Taylor S."/>
            <person name="Reynolds S.L."/>
            <person name="Mofiz E."/>
            <person name="Najaraj S.H."/>
            <person name="Gowda H."/>
            <person name="Madugundu A."/>
            <person name="Renuse S."/>
            <person name="Holt D."/>
            <person name="Pandey A."/>
            <person name="Papenfuss A.T."/>
            <person name="Fischer K."/>
        </authorList>
    </citation>
    <scope>NUCLEOTIDE SEQUENCE [LARGE SCALE GENOMIC DNA]</scope>
</reference>
<evidence type="ECO:0000256" key="2">
    <source>
        <dbReference type="PROSITE-ProRule" id="PRU00124"/>
    </source>
</evidence>
<dbReference type="InterPro" id="IPR036055">
    <property type="entry name" value="LDL_receptor-like_sf"/>
</dbReference>
<dbReference type="PROSITE" id="PS50068">
    <property type="entry name" value="LDLRA_2"/>
    <property type="match status" value="1"/>
</dbReference>
<reference evidence="5" key="3">
    <citation type="submission" date="2022-06" db="UniProtKB">
        <authorList>
            <consortium name="EnsemblMetazoa"/>
        </authorList>
    </citation>
    <scope>IDENTIFICATION</scope>
</reference>
<gene>
    <name evidence="4" type="ORF">SSS_3166</name>
</gene>
<keyword evidence="6" id="KW-1185">Reference proteome</keyword>
<dbReference type="InterPro" id="IPR023415">
    <property type="entry name" value="LDLR_class-A_CS"/>
</dbReference>
<dbReference type="EMBL" id="WVUK01000001">
    <property type="protein sequence ID" value="KAF7496735.1"/>
    <property type="molecule type" value="Genomic_DNA"/>
</dbReference>
<dbReference type="AlphaFoldDB" id="A0A834RGW5"/>
<feature type="compositionally biased region" description="Low complexity" evidence="3">
    <location>
        <begin position="279"/>
        <end position="288"/>
    </location>
</feature>
<dbReference type="PANTHER" id="PTHR21105:SF0">
    <property type="entry name" value="GH16255P"/>
    <property type="match status" value="1"/>
</dbReference>
<sequence length="444" mass="52312">MFDMKFPKKFNSKNELLTNLNNSERFDQNVENEINDGDESRLLSFIRVNFRNFLNKLEMIDNNQQISNHDDDDDEEIKTILNFARKELQSISETPTSIWSHPNWIKLINRLKNQSLLPSSKQMESNLFARQYLSKKSSPTSNLFLDRSFGVVPSSYASSYSLSPLKPLDRRMISQNRFNPREKDHTIAFDFRGFDNEWRSNLGIFSPQNLERDPLSRANNGKVEDFDRFSSKNLQNANERKKISMKSRQQSLTSPQRSKQKQSKNFNRNTKNPNSMYHNNNNNNNDNDNFNHKQNQINQDIDRRFWLRNIGQPQIYGVANSRRQRHTWSDATNNNHNNNNNNNNNNKNNNNYNRNLFNSNFDSDSEEANEQRENLSDRSKSFDTPQIECPSSENGMDRFSCPSRDNYGRFLCIDDQHICDGYFDCPLGEDEERINCMFYKSNWA</sequence>
<dbReference type="Proteomes" id="UP000070412">
    <property type="component" value="Unassembled WGS sequence"/>
</dbReference>
<dbReference type="EnsemblMetazoa" id="SSS_3166s_mrna">
    <property type="protein sequence ID" value="KAF7496735.1"/>
    <property type="gene ID" value="SSS_3166"/>
</dbReference>
<dbReference type="GO" id="GO:0030297">
    <property type="term" value="F:transmembrane receptor protein tyrosine kinase activator activity"/>
    <property type="evidence" value="ECO:0007669"/>
    <property type="project" value="TreeGrafter"/>
</dbReference>
<name>A0A834RGW5_SARSC</name>
<dbReference type="PROSITE" id="PS01209">
    <property type="entry name" value="LDLRA_1"/>
    <property type="match status" value="1"/>
</dbReference>
<evidence type="ECO:0000313" key="4">
    <source>
        <dbReference type="EMBL" id="KAF7496735.1"/>
    </source>
</evidence>
<reference evidence="4" key="2">
    <citation type="submission" date="2020-01" db="EMBL/GenBank/DDBJ databases">
        <authorList>
            <person name="Korhonen P.K.K."/>
            <person name="Guangxu M.G."/>
            <person name="Wang T.W."/>
            <person name="Stroehlein A.J.S."/>
            <person name="Young N.D."/>
            <person name="Ang C.-S.A."/>
            <person name="Fernando D.W.F."/>
            <person name="Lu H.L."/>
            <person name="Taylor S.T."/>
            <person name="Ehtesham M.E.M."/>
            <person name="Najaraj S.H.N."/>
            <person name="Harsha G.H.G."/>
            <person name="Madugundu A.M."/>
            <person name="Renuse S.R."/>
            <person name="Holt D.H."/>
            <person name="Pandey A.P."/>
            <person name="Papenfuss A.P."/>
            <person name="Gasser R.B.G."/>
            <person name="Fischer K.F."/>
        </authorList>
    </citation>
    <scope>NUCLEOTIDE SEQUENCE</scope>
    <source>
        <strain evidence="4">SSS_KF_BRIS2020</strain>
    </source>
</reference>
<dbReference type="PANTHER" id="PTHR21105">
    <property type="entry name" value="GH16255P"/>
    <property type="match status" value="1"/>
</dbReference>